<evidence type="ECO:0000256" key="1">
    <source>
        <dbReference type="ARBA" id="ARBA00023125"/>
    </source>
</evidence>
<sequence length="326" mass="35925">MLARGLLGRRVTLCVPKTTTNNAAYSAISFQSVNQARFILAVRNALKLCSPSLARSFATKQITKKPAAKKTTTAKKPAAKKKAAPKKKTASKKKKPAAKRKVGKKVKKTKKAPKVLTDEQKTAAAAKKQRERVKTLKAEALEPPKGKPSTVWQLIIQEHTAGKTGVAFVKLVEEAKAKYNGLSPSEREAYNHTVNQNKADNTAAYEKWVKSYTPEQIRIANAARSSLRRLAKASKKPVSYRLIHDERAPKRPATSYTSFATDRYSSGDFTAIPMTEAGKLMGEEWRALNASEKQKYEARAEAQKQAYYKSFKSTFGHDAPSVAKAA</sequence>
<dbReference type="SMART" id="SM00398">
    <property type="entry name" value="HMG"/>
    <property type="match status" value="2"/>
</dbReference>
<evidence type="ECO:0000259" key="4">
    <source>
        <dbReference type="PROSITE" id="PS50118"/>
    </source>
</evidence>
<dbReference type="RefSeq" id="XP_033604245.1">
    <property type="nucleotide sequence ID" value="XM_033746432.1"/>
</dbReference>
<dbReference type="InterPro" id="IPR036910">
    <property type="entry name" value="HMG_box_dom_sf"/>
</dbReference>
<dbReference type="Pfam" id="PF00505">
    <property type="entry name" value="HMG_box"/>
    <property type="match status" value="1"/>
</dbReference>
<gene>
    <name evidence="5" type="ORF">EJ05DRAFT_496688</name>
</gene>
<dbReference type="OrthoDB" id="1919336at2759"/>
<keyword evidence="6" id="KW-1185">Reference proteome</keyword>
<feature type="compositionally biased region" description="Basic residues" evidence="3">
    <location>
        <begin position="77"/>
        <end position="113"/>
    </location>
</feature>
<dbReference type="Proteomes" id="UP000799437">
    <property type="component" value="Unassembled WGS sequence"/>
</dbReference>
<feature type="region of interest" description="Disordered" evidence="3">
    <location>
        <begin position="61"/>
        <end position="131"/>
    </location>
</feature>
<evidence type="ECO:0000256" key="3">
    <source>
        <dbReference type="SAM" id="MobiDB-lite"/>
    </source>
</evidence>
<dbReference type="GO" id="GO:0005634">
    <property type="term" value="C:nucleus"/>
    <property type="evidence" value="ECO:0007669"/>
    <property type="project" value="UniProtKB-UniRule"/>
</dbReference>
<feature type="domain" description="HMG box" evidence="4">
    <location>
        <begin position="249"/>
        <end position="315"/>
    </location>
</feature>
<protein>
    <recommendedName>
        <fullName evidence="4">HMG box domain-containing protein</fullName>
    </recommendedName>
</protein>
<dbReference type="GO" id="GO:0003677">
    <property type="term" value="F:DNA binding"/>
    <property type="evidence" value="ECO:0007669"/>
    <property type="project" value="UniProtKB-UniRule"/>
</dbReference>
<evidence type="ECO:0000313" key="5">
    <source>
        <dbReference type="EMBL" id="KAF2761794.1"/>
    </source>
</evidence>
<evidence type="ECO:0000256" key="2">
    <source>
        <dbReference type="PROSITE-ProRule" id="PRU00267"/>
    </source>
</evidence>
<accession>A0A6A6WIA3</accession>
<dbReference type="GeneID" id="54487486"/>
<dbReference type="PANTHER" id="PTHR48112:SF22">
    <property type="entry name" value="MITOCHONDRIAL TRANSCRIPTION FACTOR A, ISOFORM B"/>
    <property type="match status" value="1"/>
</dbReference>
<dbReference type="InterPro" id="IPR050342">
    <property type="entry name" value="HMGB"/>
</dbReference>
<dbReference type="AlphaFoldDB" id="A0A6A6WIA3"/>
<dbReference type="PANTHER" id="PTHR48112">
    <property type="entry name" value="HIGH MOBILITY GROUP PROTEIN DSP1"/>
    <property type="match status" value="1"/>
</dbReference>
<dbReference type="InterPro" id="IPR009071">
    <property type="entry name" value="HMG_box_dom"/>
</dbReference>
<keyword evidence="2" id="KW-0539">Nucleus</keyword>
<dbReference type="EMBL" id="ML996566">
    <property type="protein sequence ID" value="KAF2761794.1"/>
    <property type="molecule type" value="Genomic_DNA"/>
</dbReference>
<dbReference type="CDD" id="cd00084">
    <property type="entry name" value="HMG-box_SF"/>
    <property type="match status" value="1"/>
</dbReference>
<name>A0A6A6WIA3_9PEZI</name>
<dbReference type="Gene3D" id="1.10.30.10">
    <property type="entry name" value="High mobility group box domain"/>
    <property type="match status" value="2"/>
</dbReference>
<evidence type="ECO:0000313" key="6">
    <source>
        <dbReference type="Proteomes" id="UP000799437"/>
    </source>
</evidence>
<keyword evidence="1 2" id="KW-0238">DNA-binding</keyword>
<organism evidence="5 6">
    <name type="scientific">Pseudovirgaria hyperparasitica</name>
    <dbReference type="NCBI Taxonomy" id="470096"/>
    <lineage>
        <taxon>Eukaryota</taxon>
        <taxon>Fungi</taxon>
        <taxon>Dikarya</taxon>
        <taxon>Ascomycota</taxon>
        <taxon>Pezizomycotina</taxon>
        <taxon>Dothideomycetes</taxon>
        <taxon>Dothideomycetes incertae sedis</taxon>
        <taxon>Acrospermales</taxon>
        <taxon>Acrospermaceae</taxon>
        <taxon>Pseudovirgaria</taxon>
    </lineage>
</organism>
<dbReference type="SUPFAM" id="SSF47095">
    <property type="entry name" value="HMG-box"/>
    <property type="match status" value="2"/>
</dbReference>
<proteinExistence type="predicted"/>
<dbReference type="PROSITE" id="PS50118">
    <property type="entry name" value="HMG_BOX_2"/>
    <property type="match status" value="1"/>
</dbReference>
<feature type="DNA-binding region" description="HMG box" evidence="2">
    <location>
        <begin position="249"/>
        <end position="315"/>
    </location>
</feature>
<reference evidence="5" key="1">
    <citation type="journal article" date="2020" name="Stud. Mycol.">
        <title>101 Dothideomycetes genomes: a test case for predicting lifestyles and emergence of pathogens.</title>
        <authorList>
            <person name="Haridas S."/>
            <person name="Albert R."/>
            <person name="Binder M."/>
            <person name="Bloem J."/>
            <person name="Labutti K."/>
            <person name="Salamov A."/>
            <person name="Andreopoulos B."/>
            <person name="Baker S."/>
            <person name="Barry K."/>
            <person name="Bills G."/>
            <person name="Bluhm B."/>
            <person name="Cannon C."/>
            <person name="Castanera R."/>
            <person name="Culley D."/>
            <person name="Daum C."/>
            <person name="Ezra D."/>
            <person name="Gonzalez J."/>
            <person name="Henrissat B."/>
            <person name="Kuo A."/>
            <person name="Liang C."/>
            <person name="Lipzen A."/>
            <person name="Lutzoni F."/>
            <person name="Magnuson J."/>
            <person name="Mondo S."/>
            <person name="Nolan M."/>
            <person name="Ohm R."/>
            <person name="Pangilinan J."/>
            <person name="Park H.-J."/>
            <person name="Ramirez L."/>
            <person name="Alfaro M."/>
            <person name="Sun H."/>
            <person name="Tritt A."/>
            <person name="Yoshinaga Y."/>
            <person name="Zwiers L.-H."/>
            <person name="Turgeon B."/>
            <person name="Goodwin S."/>
            <person name="Spatafora J."/>
            <person name="Crous P."/>
            <person name="Grigoriev I."/>
        </authorList>
    </citation>
    <scope>NUCLEOTIDE SEQUENCE</scope>
    <source>
        <strain evidence="5">CBS 121739</strain>
    </source>
</reference>